<evidence type="ECO:0000256" key="1">
    <source>
        <dbReference type="SAM" id="Phobius"/>
    </source>
</evidence>
<reference evidence="2 3" key="1">
    <citation type="submission" date="2021-06" db="EMBL/GenBank/DDBJ databases">
        <authorList>
            <person name="Kallberg Y."/>
            <person name="Tangrot J."/>
            <person name="Rosling A."/>
        </authorList>
    </citation>
    <scope>NUCLEOTIDE SEQUENCE [LARGE SCALE GENOMIC DNA]</scope>
    <source>
        <strain evidence="2 3">120-4 pot B 10/14</strain>
    </source>
</reference>
<accession>A0ABM8W1D5</accession>
<feature type="transmembrane region" description="Helical" evidence="1">
    <location>
        <begin position="101"/>
        <end position="120"/>
    </location>
</feature>
<keyword evidence="1" id="KW-1133">Transmembrane helix</keyword>
<evidence type="ECO:0000313" key="2">
    <source>
        <dbReference type="EMBL" id="CAG8499889.1"/>
    </source>
</evidence>
<comment type="caution">
    <text evidence="2">The sequence shown here is derived from an EMBL/GenBank/DDBJ whole genome shotgun (WGS) entry which is preliminary data.</text>
</comment>
<protein>
    <submittedName>
        <fullName evidence="2">31282_t:CDS:1</fullName>
    </submittedName>
</protein>
<keyword evidence="1" id="KW-0472">Membrane</keyword>
<keyword evidence="1" id="KW-0812">Transmembrane</keyword>
<evidence type="ECO:0000313" key="3">
    <source>
        <dbReference type="Proteomes" id="UP000789901"/>
    </source>
</evidence>
<organism evidence="2 3">
    <name type="scientific">Gigaspora margarita</name>
    <dbReference type="NCBI Taxonomy" id="4874"/>
    <lineage>
        <taxon>Eukaryota</taxon>
        <taxon>Fungi</taxon>
        <taxon>Fungi incertae sedis</taxon>
        <taxon>Mucoromycota</taxon>
        <taxon>Glomeromycotina</taxon>
        <taxon>Glomeromycetes</taxon>
        <taxon>Diversisporales</taxon>
        <taxon>Gigasporaceae</taxon>
        <taxon>Gigaspora</taxon>
    </lineage>
</organism>
<dbReference type="EMBL" id="CAJVQB010000644">
    <property type="protein sequence ID" value="CAG8499889.1"/>
    <property type="molecule type" value="Genomic_DNA"/>
</dbReference>
<feature type="transmembrane region" description="Helical" evidence="1">
    <location>
        <begin position="132"/>
        <end position="153"/>
    </location>
</feature>
<gene>
    <name evidence="2" type="ORF">GMARGA_LOCUS2147</name>
</gene>
<sequence length="207" mass="23640">MVGEIAASLVTMTANILCPEFGEFMANVSRMGGFGAEIYGAEAGSSANRIVNMSGRKSHRESCIDYQEDNEILLILLAKKNQLEKERDEAVDKAMVKLSKIYQLLFCLFLVSSWTLLRIGFKNDEPMSQLEIKMLGFISVLFLVIVLVANFLFHREMRKNPRIFCIHGKFGDEISRVEKEILKELSRVDFLFETDQEKSEAKEKKNK</sequence>
<proteinExistence type="predicted"/>
<keyword evidence="3" id="KW-1185">Reference proteome</keyword>
<name>A0ABM8W1D5_GIGMA</name>
<dbReference type="Proteomes" id="UP000789901">
    <property type="component" value="Unassembled WGS sequence"/>
</dbReference>